<proteinExistence type="inferred from homology"/>
<dbReference type="InterPro" id="IPR026610">
    <property type="entry name" value="Hen1"/>
</dbReference>
<keyword evidence="7" id="KW-0479">Metal-binding</keyword>
<name>A0A0C3C8V0_HEBCY</name>
<dbReference type="EMBL" id="KN831782">
    <property type="protein sequence ID" value="KIM40634.1"/>
    <property type="molecule type" value="Genomic_DNA"/>
</dbReference>
<evidence type="ECO:0000256" key="9">
    <source>
        <dbReference type="ARBA" id="ARBA00022884"/>
    </source>
</evidence>
<dbReference type="PANTHER" id="PTHR21404:SF3">
    <property type="entry name" value="SMALL RNA 2'-O-METHYLTRANSFERASE"/>
    <property type="match status" value="1"/>
</dbReference>
<dbReference type="InterPro" id="IPR029063">
    <property type="entry name" value="SAM-dependent_MTases_sf"/>
</dbReference>
<keyword evidence="10" id="KW-0943">RNA-mediated gene silencing</keyword>
<keyword evidence="5" id="KW-0808">Transferase</keyword>
<evidence type="ECO:0000256" key="1">
    <source>
        <dbReference type="ARBA" id="ARBA00001946"/>
    </source>
</evidence>
<evidence type="ECO:0000256" key="12">
    <source>
        <dbReference type="ARBA" id="ARBA00048418"/>
    </source>
</evidence>
<dbReference type="EC" id="2.1.1.386" evidence="11"/>
<gene>
    <name evidence="14" type="ORF">M413DRAFT_446059</name>
</gene>
<reference evidence="15" key="2">
    <citation type="submission" date="2015-01" db="EMBL/GenBank/DDBJ databases">
        <title>Evolutionary Origins and Diversification of the Mycorrhizal Mutualists.</title>
        <authorList>
            <consortium name="DOE Joint Genome Institute"/>
            <consortium name="Mycorrhizal Genomics Consortium"/>
            <person name="Kohler A."/>
            <person name="Kuo A."/>
            <person name="Nagy L.G."/>
            <person name="Floudas D."/>
            <person name="Copeland A."/>
            <person name="Barry K.W."/>
            <person name="Cichocki N."/>
            <person name="Veneault-Fourrey C."/>
            <person name="LaButti K."/>
            <person name="Lindquist E.A."/>
            <person name="Lipzen A."/>
            <person name="Lundell T."/>
            <person name="Morin E."/>
            <person name="Murat C."/>
            <person name="Riley R."/>
            <person name="Ohm R."/>
            <person name="Sun H."/>
            <person name="Tunlid A."/>
            <person name="Henrissat B."/>
            <person name="Grigoriev I.V."/>
            <person name="Hibbett D.S."/>
            <person name="Martin F."/>
        </authorList>
    </citation>
    <scope>NUCLEOTIDE SEQUENCE [LARGE SCALE GENOMIC DNA]</scope>
    <source>
        <strain evidence="15">h7</strain>
    </source>
</reference>
<evidence type="ECO:0000313" key="14">
    <source>
        <dbReference type="EMBL" id="KIM40634.1"/>
    </source>
</evidence>
<keyword evidence="6" id="KW-0949">S-adenosyl-L-methionine</keyword>
<evidence type="ECO:0000256" key="10">
    <source>
        <dbReference type="ARBA" id="ARBA00023158"/>
    </source>
</evidence>
<keyword evidence="8" id="KW-0460">Magnesium</keyword>
<organism evidence="14 15">
    <name type="scientific">Hebeloma cylindrosporum</name>
    <dbReference type="NCBI Taxonomy" id="76867"/>
    <lineage>
        <taxon>Eukaryota</taxon>
        <taxon>Fungi</taxon>
        <taxon>Dikarya</taxon>
        <taxon>Basidiomycota</taxon>
        <taxon>Agaricomycotina</taxon>
        <taxon>Agaricomycetes</taxon>
        <taxon>Agaricomycetidae</taxon>
        <taxon>Agaricales</taxon>
        <taxon>Agaricineae</taxon>
        <taxon>Hymenogastraceae</taxon>
        <taxon>Hebeloma</taxon>
    </lineage>
</organism>
<feature type="compositionally biased region" description="Acidic residues" evidence="13">
    <location>
        <begin position="522"/>
        <end position="531"/>
    </location>
</feature>
<keyword evidence="4" id="KW-0489">Methyltransferase</keyword>
<evidence type="ECO:0000256" key="3">
    <source>
        <dbReference type="ARBA" id="ARBA00021330"/>
    </source>
</evidence>
<evidence type="ECO:0000256" key="5">
    <source>
        <dbReference type="ARBA" id="ARBA00022679"/>
    </source>
</evidence>
<reference evidence="14 15" key="1">
    <citation type="submission" date="2014-04" db="EMBL/GenBank/DDBJ databases">
        <authorList>
            <consortium name="DOE Joint Genome Institute"/>
            <person name="Kuo A."/>
            <person name="Gay G."/>
            <person name="Dore J."/>
            <person name="Kohler A."/>
            <person name="Nagy L.G."/>
            <person name="Floudas D."/>
            <person name="Copeland A."/>
            <person name="Barry K.W."/>
            <person name="Cichocki N."/>
            <person name="Veneault-Fourrey C."/>
            <person name="LaButti K."/>
            <person name="Lindquist E.A."/>
            <person name="Lipzen A."/>
            <person name="Lundell T."/>
            <person name="Morin E."/>
            <person name="Murat C."/>
            <person name="Sun H."/>
            <person name="Tunlid A."/>
            <person name="Henrissat B."/>
            <person name="Grigoriev I.V."/>
            <person name="Hibbett D.S."/>
            <person name="Martin F."/>
            <person name="Nordberg H.P."/>
            <person name="Cantor M.N."/>
            <person name="Hua S.X."/>
        </authorList>
    </citation>
    <scope>NUCLEOTIDE SEQUENCE [LARGE SCALE GENOMIC DNA]</scope>
    <source>
        <strain evidence="15">h7</strain>
    </source>
</reference>
<evidence type="ECO:0000313" key="15">
    <source>
        <dbReference type="Proteomes" id="UP000053424"/>
    </source>
</evidence>
<dbReference type="SUPFAM" id="SSF53335">
    <property type="entry name" value="S-adenosyl-L-methionine-dependent methyltransferases"/>
    <property type="match status" value="1"/>
</dbReference>
<feature type="compositionally biased region" description="Acidic residues" evidence="13">
    <location>
        <begin position="445"/>
        <end position="472"/>
    </location>
</feature>
<feature type="region of interest" description="Disordered" evidence="13">
    <location>
        <begin position="67"/>
        <end position="87"/>
    </location>
</feature>
<dbReference type="GO" id="GO:0001510">
    <property type="term" value="P:RNA methylation"/>
    <property type="evidence" value="ECO:0007669"/>
    <property type="project" value="InterPro"/>
</dbReference>
<dbReference type="GO" id="GO:0090486">
    <property type="term" value="F:small RNA 2'-O-methyltransferase activity"/>
    <property type="evidence" value="ECO:0007669"/>
    <property type="project" value="UniProtKB-EC"/>
</dbReference>
<evidence type="ECO:0000256" key="6">
    <source>
        <dbReference type="ARBA" id="ARBA00022691"/>
    </source>
</evidence>
<dbReference type="OrthoDB" id="2154311at2759"/>
<dbReference type="GO" id="GO:0003723">
    <property type="term" value="F:RNA binding"/>
    <property type="evidence" value="ECO:0007669"/>
    <property type="project" value="UniProtKB-KW"/>
</dbReference>
<feature type="region of interest" description="Disordered" evidence="13">
    <location>
        <begin position="415"/>
        <end position="531"/>
    </location>
</feature>
<dbReference type="Gene3D" id="3.40.50.150">
    <property type="entry name" value="Vaccinia Virus protein VP39"/>
    <property type="match status" value="1"/>
</dbReference>
<dbReference type="GO" id="GO:0005737">
    <property type="term" value="C:cytoplasm"/>
    <property type="evidence" value="ECO:0007669"/>
    <property type="project" value="TreeGrafter"/>
</dbReference>
<accession>A0A0C3C8V0</accession>
<evidence type="ECO:0000256" key="13">
    <source>
        <dbReference type="SAM" id="MobiDB-lite"/>
    </source>
</evidence>
<dbReference type="HOGENOM" id="CLU_032749_0_0_1"/>
<evidence type="ECO:0000256" key="4">
    <source>
        <dbReference type="ARBA" id="ARBA00022603"/>
    </source>
</evidence>
<dbReference type="Proteomes" id="UP000053424">
    <property type="component" value="Unassembled WGS sequence"/>
</dbReference>
<evidence type="ECO:0000256" key="11">
    <source>
        <dbReference type="ARBA" id="ARBA00035025"/>
    </source>
</evidence>
<evidence type="ECO:0000256" key="7">
    <source>
        <dbReference type="ARBA" id="ARBA00022723"/>
    </source>
</evidence>
<dbReference type="PANTHER" id="PTHR21404">
    <property type="entry name" value="HEN1"/>
    <property type="match status" value="1"/>
</dbReference>
<evidence type="ECO:0000256" key="8">
    <source>
        <dbReference type="ARBA" id="ARBA00022842"/>
    </source>
</evidence>
<dbReference type="AlphaFoldDB" id="A0A0C3C8V0"/>
<comment type="cofactor">
    <cofactor evidence="1">
        <name>Mg(2+)</name>
        <dbReference type="ChEBI" id="CHEBI:18420"/>
    </cofactor>
</comment>
<dbReference type="GO" id="GO:0005634">
    <property type="term" value="C:nucleus"/>
    <property type="evidence" value="ECO:0007669"/>
    <property type="project" value="TreeGrafter"/>
</dbReference>
<comment type="catalytic activity">
    <reaction evidence="12">
        <text>small RNA 3'-end nucleotide + S-adenosyl-L-methionine = small RNA 3'-end 2'-O-methylnucleotide + S-adenosyl-L-homocysteine + H(+)</text>
        <dbReference type="Rhea" id="RHEA:37887"/>
        <dbReference type="Rhea" id="RHEA-COMP:10415"/>
        <dbReference type="Rhea" id="RHEA-COMP:10416"/>
        <dbReference type="ChEBI" id="CHEBI:15378"/>
        <dbReference type="ChEBI" id="CHEBI:57856"/>
        <dbReference type="ChEBI" id="CHEBI:59789"/>
        <dbReference type="ChEBI" id="CHEBI:74896"/>
        <dbReference type="ChEBI" id="CHEBI:74898"/>
        <dbReference type="EC" id="2.1.1.386"/>
    </reaction>
</comment>
<feature type="compositionally biased region" description="Polar residues" evidence="13">
    <location>
        <begin position="482"/>
        <end position="491"/>
    </location>
</feature>
<keyword evidence="9" id="KW-0694">RNA-binding</keyword>
<comment type="similarity">
    <text evidence="2">Belongs to the methyltransferase superfamily. HEN1 family.</text>
</comment>
<protein>
    <recommendedName>
        <fullName evidence="3">Small RNA 2'-O-methyltransferase</fullName>
        <ecNumber evidence="11">2.1.1.386</ecNumber>
    </recommendedName>
</protein>
<evidence type="ECO:0000256" key="2">
    <source>
        <dbReference type="ARBA" id="ARBA00009026"/>
    </source>
</evidence>
<dbReference type="GO" id="GO:0030422">
    <property type="term" value="P:siRNA processing"/>
    <property type="evidence" value="ECO:0007669"/>
    <property type="project" value="TreeGrafter"/>
</dbReference>
<sequence>MEIIHESDNRDQELRVTFYPDLFLQRRIWVLNILRRENITRVLDVGCGEGQLLAVLCQPAPWLKAPPESVLEASQSPDESQPPTPIYNDEDTPNLHIVELHGLDVSSDDLAFAIESTAPPKEEVEIPSPGYRSFSSGVQRWEELVAKVWKGGLERINEEFVDIECIVSMEVIEHLPPEILPAFAPMLLGVYHPRILLVTTPSYTFNARFTAPDAPKSARSGFPDPTGRTDRIFRHDDHKFEWTREEFVAWCEETAKEWGYAVEQTSIGHAQQEDAWGRDDELQGASSVACFRRLEEFDNKAREEKGRATIKGLSLNSEPHEALAVSRHLPNPAFMKPRSLQEIAACVKWKMEEYREAFMRVEELWFEKEISILCGGWIEMLVRAVEESPDLNLKRNQATKKRSMWSIELVGGAESSINPYATDGDNSTDDIPSDWTPGEGPYGGWDEEESTGAEEGDVSADTSDADGDDESDGGGTRWRQGSAWNSSTAETSDGHWGEDWGQLDNAWGDVPPSALSSTAGWDGDESDDTTS</sequence>
<dbReference type="GO" id="GO:0046872">
    <property type="term" value="F:metal ion binding"/>
    <property type="evidence" value="ECO:0007669"/>
    <property type="project" value="UniProtKB-KW"/>
</dbReference>
<keyword evidence="15" id="KW-1185">Reference proteome</keyword>